<evidence type="ECO:0000259" key="1">
    <source>
        <dbReference type="Pfam" id="PF20274"/>
    </source>
</evidence>
<sequence length="121" mass="13885">MRQKILFLDDSEARLNQAANYFGEEELYLARTAEIAINRLSMLAPWDLVMLDHDLGQKYTQDSEDPGSGMEVVRYIERTLPEIKKIIIHSWNAPAANSMRFRLVGAGYSVSYQPFQSLKET</sequence>
<gene>
    <name evidence="2" type="ORF">LCGC14_2453500</name>
</gene>
<dbReference type="Pfam" id="PF20274">
    <property type="entry name" value="cREC_REC"/>
    <property type="match status" value="1"/>
</dbReference>
<evidence type="ECO:0000313" key="2">
    <source>
        <dbReference type="EMBL" id="KKL20636.1"/>
    </source>
</evidence>
<accession>A0A0F9DSI3</accession>
<comment type="caution">
    <text evidence="2">The sequence shown here is derived from an EMBL/GenBank/DDBJ whole genome shotgun (WGS) entry which is preliminary data.</text>
</comment>
<protein>
    <recommendedName>
        <fullName evidence="1">Cyclic-phosphate processing Receiver domain-containing protein</fullName>
    </recommendedName>
</protein>
<reference evidence="2" key="1">
    <citation type="journal article" date="2015" name="Nature">
        <title>Complex archaea that bridge the gap between prokaryotes and eukaryotes.</title>
        <authorList>
            <person name="Spang A."/>
            <person name="Saw J.H."/>
            <person name="Jorgensen S.L."/>
            <person name="Zaremba-Niedzwiedzka K."/>
            <person name="Martijn J."/>
            <person name="Lind A.E."/>
            <person name="van Eijk R."/>
            <person name="Schleper C."/>
            <person name="Guy L."/>
            <person name="Ettema T.J."/>
        </authorList>
    </citation>
    <scope>NUCLEOTIDE SEQUENCE</scope>
</reference>
<dbReference type="EMBL" id="LAZR01038023">
    <property type="protein sequence ID" value="KKL20636.1"/>
    <property type="molecule type" value="Genomic_DNA"/>
</dbReference>
<proteinExistence type="predicted"/>
<organism evidence="2">
    <name type="scientific">marine sediment metagenome</name>
    <dbReference type="NCBI Taxonomy" id="412755"/>
    <lineage>
        <taxon>unclassified sequences</taxon>
        <taxon>metagenomes</taxon>
        <taxon>ecological metagenomes</taxon>
    </lineage>
</organism>
<name>A0A0F9DSI3_9ZZZZ</name>
<dbReference type="AlphaFoldDB" id="A0A0F9DSI3"/>
<dbReference type="InterPro" id="IPR046909">
    <property type="entry name" value="cREC_REC"/>
</dbReference>
<feature type="domain" description="Cyclic-phosphate processing Receiver" evidence="1">
    <location>
        <begin position="5"/>
        <end position="100"/>
    </location>
</feature>
<dbReference type="Gene3D" id="3.40.50.2300">
    <property type="match status" value="1"/>
</dbReference>